<name>A0A151AKW9_9CLOT</name>
<comment type="subcellular location">
    <subcellularLocation>
        <location evidence="1">Membrane</location>
        <topology evidence="1">Multi-pass membrane protein</topology>
    </subcellularLocation>
</comment>
<evidence type="ECO:0000256" key="5">
    <source>
        <dbReference type="ARBA" id="ARBA00022989"/>
    </source>
</evidence>
<feature type="transmembrane region" description="Helical" evidence="7">
    <location>
        <begin position="158"/>
        <end position="181"/>
    </location>
</feature>
<feature type="transmembrane region" description="Helical" evidence="7">
    <location>
        <begin position="126"/>
        <end position="146"/>
    </location>
</feature>
<dbReference type="PANTHER" id="PTHR36838:SF3">
    <property type="entry name" value="TRANSPORTER AUXIN EFFLUX CARRIER EC FAMILY"/>
    <property type="match status" value="1"/>
</dbReference>
<evidence type="ECO:0000256" key="4">
    <source>
        <dbReference type="ARBA" id="ARBA00022692"/>
    </source>
</evidence>
<dbReference type="PATRIC" id="fig|1121305.3.peg.2026"/>
<keyword evidence="2" id="KW-0813">Transport</keyword>
<feature type="transmembrane region" description="Helical" evidence="7">
    <location>
        <begin position="95"/>
        <end position="114"/>
    </location>
</feature>
<keyword evidence="9" id="KW-1185">Reference proteome</keyword>
<keyword evidence="5 7" id="KW-1133">Transmembrane helix</keyword>
<dbReference type="RefSeq" id="WP_061858841.1">
    <property type="nucleotide sequence ID" value="NZ_LTBB01000011.1"/>
</dbReference>
<feature type="transmembrane region" description="Helical" evidence="7">
    <location>
        <begin position="292"/>
        <end position="311"/>
    </location>
</feature>
<reference evidence="8 9" key="1">
    <citation type="submission" date="2016-02" db="EMBL/GenBank/DDBJ databases">
        <title>Genome sequence of Clostridium colicanis DSM 13634.</title>
        <authorList>
            <person name="Poehlein A."/>
            <person name="Daniel R."/>
        </authorList>
    </citation>
    <scope>NUCLEOTIDE SEQUENCE [LARGE SCALE GENOMIC DNA]</scope>
    <source>
        <strain evidence="8 9">DSM 13634</strain>
    </source>
</reference>
<dbReference type="STRING" id="1121305.CLCOL_20200"/>
<dbReference type="InterPro" id="IPR004776">
    <property type="entry name" value="Mem_transp_PIN-like"/>
</dbReference>
<evidence type="ECO:0000256" key="7">
    <source>
        <dbReference type="SAM" id="Phobius"/>
    </source>
</evidence>
<feature type="transmembrane region" description="Helical" evidence="7">
    <location>
        <begin position="201"/>
        <end position="219"/>
    </location>
</feature>
<keyword evidence="3" id="KW-1003">Cell membrane</keyword>
<gene>
    <name evidence="8" type="ORF">CLCOL_20200</name>
</gene>
<feature type="transmembrane region" description="Helical" evidence="7">
    <location>
        <begin position="42"/>
        <end position="59"/>
    </location>
</feature>
<dbReference type="AlphaFoldDB" id="A0A151AKW9"/>
<feature type="transmembrane region" description="Helical" evidence="7">
    <location>
        <begin position="65"/>
        <end position="83"/>
    </location>
</feature>
<evidence type="ECO:0000313" key="8">
    <source>
        <dbReference type="EMBL" id="KYH28294.1"/>
    </source>
</evidence>
<evidence type="ECO:0000256" key="1">
    <source>
        <dbReference type="ARBA" id="ARBA00004141"/>
    </source>
</evidence>
<evidence type="ECO:0000256" key="2">
    <source>
        <dbReference type="ARBA" id="ARBA00022448"/>
    </source>
</evidence>
<feature type="transmembrane region" description="Helical" evidence="7">
    <location>
        <begin position="12"/>
        <end position="30"/>
    </location>
</feature>
<accession>A0A151AKW9</accession>
<dbReference type="GO" id="GO:0055085">
    <property type="term" value="P:transmembrane transport"/>
    <property type="evidence" value="ECO:0007669"/>
    <property type="project" value="InterPro"/>
</dbReference>
<dbReference type="EMBL" id="LTBB01000011">
    <property type="protein sequence ID" value="KYH28294.1"/>
    <property type="molecule type" value="Genomic_DNA"/>
</dbReference>
<organism evidence="8 9">
    <name type="scientific">Clostridium colicanis DSM 13634</name>
    <dbReference type="NCBI Taxonomy" id="1121305"/>
    <lineage>
        <taxon>Bacteria</taxon>
        <taxon>Bacillati</taxon>
        <taxon>Bacillota</taxon>
        <taxon>Clostridia</taxon>
        <taxon>Eubacteriales</taxon>
        <taxon>Clostridiaceae</taxon>
        <taxon>Clostridium</taxon>
    </lineage>
</organism>
<keyword evidence="4 7" id="KW-0812">Transmembrane</keyword>
<dbReference type="Proteomes" id="UP000075374">
    <property type="component" value="Unassembled WGS sequence"/>
</dbReference>
<sequence>MKYVFFSTILKMLPIILLVPLGFILKKLKFIKKESIEDIKKLVINIALPCLIYIGFYKLNFQRKFLVLILTISLVNILMLFIGKLIGKVFNIQNPYFPLLFSSFEVGMMGYSMFTAIYGDNELGKFAIMDLGQTFFIFFIWMPLLMSKSDKKKNIKDTLKNFFTSPIVIAIFLGIITSLISSESLYNSKIFLSLFDVINKLGSLTVPLITIIIGYELEINSSYIKLPIITIVCRMTLLIFFSLAINKYIIYSMLDLPKIYENALFTMFILPPSFTAPLFIKDDNEENRCYIVNTLSIGILLSIVVFIFSMIF</sequence>
<evidence type="ECO:0000256" key="3">
    <source>
        <dbReference type="ARBA" id="ARBA00022475"/>
    </source>
</evidence>
<dbReference type="GO" id="GO:0016020">
    <property type="term" value="C:membrane"/>
    <property type="evidence" value="ECO:0007669"/>
    <property type="project" value="UniProtKB-SubCell"/>
</dbReference>
<proteinExistence type="predicted"/>
<dbReference type="Pfam" id="PF03547">
    <property type="entry name" value="Mem_trans"/>
    <property type="match status" value="1"/>
</dbReference>
<comment type="caution">
    <text evidence="8">The sequence shown here is derived from an EMBL/GenBank/DDBJ whole genome shotgun (WGS) entry which is preliminary data.</text>
</comment>
<feature type="transmembrane region" description="Helical" evidence="7">
    <location>
        <begin position="263"/>
        <end position="280"/>
    </location>
</feature>
<evidence type="ECO:0000256" key="6">
    <source>
        <dbReference type="ARBA" id="ARBA00023136"/>
    </source>
</evidence>
<dbReference type="PANTHER" id="PTHR36838">
    <property type="entry name" value="AUXIN EFFLUX CARRIER FAMILY PROTEIN"/>
    <property type="match status" value="1"/>
</dbReference>
<feature type="transmembrane region" description="Helical" evidence="7">
    <location>
        <begin position="231"/>
        <end position="251"/>
    </location>
</feature>
<keyword evidence="6 7" id="KW-0472">Membrane</keyword>
<protein>
    <submittedName>
        <fullName evidence="8">Membrane transport protein</fullName>
    </submittedName>
</protein>
<evidence type="ECO:0000313" key="9">
    <source>
        <dbReference type="Proteomes" id="UP000075374"/>
    </source>
</evidence>